<dbReference type="PANTHER" id="PTHR17695">
    <property type="entry name" value="SMALL SUBUNIT PROCESSOME COMPONENT 20 HOMOLOG"/>
    <property type="match status" value="1"/>
</dbReference>
<dbReference type="EMBL" id="CADEPM010000004">
    <property type="protein sequence ID" value="CAB3405042.1"/>
    <property type="molecule type" value="Genomic_DNA"/>
</dbReference>
<dbReference type="InterPro" id="IPR011430">
    <property type="entry name" value="UTP20_N"/>
</dbReference>
<dbReference type="OrthoDB" id="360653at2759"/>
<organism evidence="5 6">
    <name type="scientific">Caenorhabditis bovis</name>
    <dbReference type="NCBI Taxonomy" id="2654633"/>
    <lineage>
        <taxon>Eukaryota</taxon>
        <taxon>Metazoa</taxon>
        <taxon>Ecdysozoa</taxon>
        <taxon>Nematoda</taxon>
        <taxon>Chromadorea</taxon>
        <taxon>Rhabditida</taxon>
        <taxon>Rhabditina</taxon>
        <taxon>Rhabditomorpha</taxon>
        <taxon>Rhabditoidea</taxon>
        <taxon>Rhabditidae</taxon>
        <taxon>Peloderinae</taxon>
        <taxon>Caenorhabditis</taxon>
    </lineage>
</organism>
<dbReference type="InterPro" id="IPR052575">
    <property type="entry name" value="SSU_processome_comp_20"/>
</dbReference>
<feature type="region of interest" description="Disordered" evidence="1">
    <location>
        <begin position="1495"/>
        <end position="1539"/>
    </location>
</feature>
<evidence type="ECO:0000256" key="1">
    <source>
        <dbReference type="SAM" id="MobiDB-lite"/>
    </source>
</evidence>
<dbReference type="Gene3D" id="1.25.10.10">
    <property type="entry name" value="Leucine-rich Repeat Variant"/>
    <property type="match status" value="2"/>
</dbReference>
<feature type="compositionally biased region" description="Basic and acidic residues" evidence="1">
    <location>
        <begin position="1530"/>
        <end position="1539"/>
    </location>
</feature>
<dbReference type="Pfam" id="PF20416">
    <property type="entry name" value="UTP20"/>
    <property type="match status" value="1"/>
</dbReference>
<evidence type="ECO:0000259" key="3">
    <source>
        <dbReference type="Pfam" id="PF20416"/>
    </source>
</evidence>
<reference evidence="5 6" key="1">
    <citation type="submission" date="2020-04" db="EMBL/GenBank/DDBJ databases">
        <authorList>
            <person name="Laetsch R D."/>
            <person name="Stevens L."/>
            <person name="Kumar S."/>
            <person name="Blaxter L. M."/>
        </authorList>
    </citation>
    <scope>NUCLEOTIDE SEQUENCE [LARGE SCALE GENOMIC DNA]</scope>
</reference>
<proteinExistence type="predicted"/>
<sequence>MLKKIAMSMGDNEQRIMMHIILACAIVTKRGQASSNCDAIKSLRMSVCERLAEFFQAFSSRPIERDEMRVIKCSVLEAYLKDLKATNVIERHAQLLPVAPFAIVKLLAAVSRLPSLYKLLTVRVKWNALESEEHSCLTLDLLIAPLYWPGCFELMLKTIRGAILKLSELADEPMIEIPAVECERFSSAKGANFGTTLLSSRIHLLLDILTQHIEHEVATMKKPSAESIVLLGRFSDYVSEYSDVANRLATPLLICIEKRKSNEETLISMLQSMARIAPMLNEPCQYFAKLPRMFLKFDRRALRESLVSMIEGFARSQQLPERTRMLLKLIGELDAWDRTKVDEPHYERRYAAYNELMTIWASNEAVDAMVLAMLVCTHFHTISTTSDLSLRMTAGNNVRSLVEFAGRTLTVEMKHNFLETYLAPTVLIYVKHEVDAVREEAINVLIVMIKAFPENQHLHELDQFSNDDEDLDFLKNMNHIQIHRRQRAIRRLIDAVESGQSELSFSCMNKYLIPMINPYLVNFSAKFNALSDECLRLLKCAMSRAPWSKYSSFLEGWLARVEKATKSTDDEFSDKALVRIVVAVIEAFHFDVELDEAQLETDADRTDEEKEKIQIFQRVNRVILPQLIHTLDSQTHAVERSARTMESKATALHLDIQRTPIALAIVKLLVKLPEAITTRHLHGVILKLCNLMMTHSFDVRETARKTLIQIVKCLGPKYLASVITEISLTMTKGFQVHVAIYSIHSLIVAMKSTLNVGDLDSAIGVIVKLAIQDQFNAAAEEKEIGAIKAECPEAKGNRTPETMQHLGRVVSPMGIQQILAPFRDVVNEQPSAKAIQKVSDLLSKFVSGLKENDGLEASSLLTFIFKSLTADLQKMKEIEGNGVVGKAEKEIKRESCLLLPEAPKRLGAINKVVVRSRDHVFAEFFVQLYSSLLKEKKLDLDEDGMIARLNPFVPLILDCFDFKYEKLISSSLRALCSMIQIQLPAVEKNSQRIADTLFILLSDYSSIGHAGNKPSIVQLNQLIYKTFTSFIGVCGRGFLDNEKLTLLLAYAEADIMDQHKQATMFSLIKSLVKKGVQHERLAEIMDHLSETAIRSHLPNIRSQCRETLLDYIGGASDTEKSPAKYIEFFLDQLDYEYDVGRLSAAEMLTALFKNLVPKSLENVHMLCVVKLGAAIMNDESPKVVAQVGVALRSLLNTVGVAQRQETFEVICQWLETEDENARAVGIQTAVQLSFVEKETMANRLPDIVKRMRKCLFDEDVFSVNSEKSIVAFLSGLTRILCNIGKTDMFDGIEFMEALVELATCDESLRIRNASATLIGQILANCDESKITNQLAKDVCSWMCRTLRHEELDDSTAEQASKNIVFMVKLLDLNEYEVVVASIAAACRFEVKHHVKETIKRTNCFKLATALFVTADVARIDVILTKFLPHFVRELRMQGDDELLKLTQEVCALIKKRIGDENYSMRIGECQKSAASKINERKRKVRELAVTAPHDAAELRRKKNRKKAETRKRKIDAMKPHRLIKRRNREKRLAQENEED</sequence>
<dbReference type="GO" id="GO:0032040">
    <property type="term" value="C:small-subunit processome"/>
    <property type="evidence" value="ECO:0007669"/>
    <property type="project" value="TreeGrafter"/>
</dbReference>
<dbReference type="Proteomes" id="UP000494206">
    <property type="component" value="Unassembled WGS sequence"/>
</dbReference>
<name>A0A8S1EUI1_9PELO</name>
<evidence type="ECO:0000313" key="6">
    <source>
        <dbReference type="Proteomes" id="UP000494206"/>
    </source>
</evidence>
<dbReference type="InterPro" id="IPR016024">
    <property type="entry name" value="ARM-type_fold"/>
</dbReference>
<feature type="domain" description="U3 small nucleolar RNA-associated protein 20" evidence="3">
    <location>
        <begin position="655"/>
        <end position="866"/>
    </location>
</feature>
<protein>
    <submittedName>
        <fullName evidence="5">Uncharacterized protein</fullName>
    </submittedName>
</protein>
<dbReference type="PANTHER" id="PTHR17695:SF11">
    <property type="entry name" value="SMALL SUBUNIT PROCESSOME COMPONENT 20 HOMOLOG"/>
    <property type="match status" value="1"/>
</dbReference>
<comment type="caution">
    <text evidence="5">The sequence shown here is derived from an EMBL/GenBank/DDBJ whole genome shotgun (WGS) entry which is preliminary data.</text>
</comment>
<evidence type="ECO:0000259" key="2">
    <source>
        <dbReference type="Pfam" id="PF07539"/>
    </source>
</evidence>
<keyword evidence="6" id="KW-1185">Reference proteome</keyword>
<evidence type="ECO:0000259" key="4">
    <source>
        <dbReference type="Pfam" id="PF23099"/>
    </source>
</evidence>
<accession>A0A8S1EUI1</accession>
<dbReference type="InterPro" id="IPR046523">
    <property type="entry name" value="UTP20_dom"/>
</dbReference>
<feature type="compositionally biased region" description="Basic residues" evidence="1">
    <location>
        <begin position="1499"/>
        <end position="1529"/>
    </location>
</feature>
<dbReference type="Pfam" id="PF23099">
    <property type="entry name" value="UTP20_C"/>
    <property type="match status" value="1"/>
</dbReference>
<dbReference type="InterPro" id="IPR057525">
    <property type="entry name" value="UTP20_C"/>
</dbReference>
<feature type="domain" description="U3 small nucleolar RNA-associated protein 20 C-terminal" evidence="4">
    <location>
        <begin position="1221"/>
        <end position="1515"/>
    </location>
</feature>
<dbReference type="SUPFAM" id="SSF48371">
    <property type="entry name" value="ARM repeat"/>
    <property type="match status" value="2"/>
</dbReference>
<feature type="domain" description="U3 small nucleolar RNA-associated protein 20 N-terminal" evidence="2">
    <location>
        <begin position="2"/>
        <end position="426"/>
    </location>
</feature>
<dbReference type="Pfam" id="PF07539">
    <property type="entry name" value="UTP20_N"/>
    <property type="match status" value="1"/>
</dbReference>
<gene>
    <name evidence="5" type="ORF">CBOVIS_LOCUS7292</name>
</gene>
<evidence type="ECO:0000313" key="5">
    <source>
        <dbReference type="EMBL" id="CAB3405042.1"/>
    </source>
</evidence>
<dbReference type="InterPro" id="IPR011989">
    <property type="entry name" value="ARM-like"/>
</dbReference>
<dbReference type="GO" id="GO:0030686">
    <property type="term" value="C:90S preribosome"/>
    <property type="evidence" value="ECO:0007669"/>
    <property type="project" value="TreeGrafter"/>
</dbReference>